<dbReference type="Pfam" id="PF13715">
    <property type="entry name" value="CarbopepD_reg_2"/>
    <property type="match status" value="1"/>
</dbReference>
<dbReference type="EMBL" id="QOWE01000009">
    <property type="protein sequence ID" value="RCR69104.1"/>
    <property type="molecule type" value="Genomic_DNA"/>
</dbReference>
<keyword evidence="6 10" id="KW-0812">Transmembrane</keyword>
<evidence type="ECO:0000256" key="7">
    <source>
        <dbReference type="ARBA" id="ARBA00022927"/>
    </source>
</evidence>
<dbReference type="GO" id="GO:0098797">
    <property type="term" value="C:plasma membrane protein complex"/>
    <property type="evidence" value="ECO:0007669"/>
    <property type="project" value="TreeGrafter"/>
</dbReference>
<dbReference type="GO" id="GO:0055085">
    <property type="term" value="P:transmembrane transport"/>
    <property type="evidence" value="ECO:0007669"/>
    <property type="project" value="InterPro"/>
</dbReference>
<dbReference type="OrthoDB" id="1112758at2"/>
<keyword evidence="5" id="KW-0997">Cell inner membrane</keyword>
<dbReference type="InterPro" id="IPR037682">
    <property type="entry name" value="TonB_C"/>
</dbReference>
<dbReference type="Gene3D" id="2.60.40.1120">
    <property type="entry name" value="Carboxypeptidase-like, regulatory domain"/>
    <property type="match status" value="1"/>
</dbReference>
<feature type="domain" description="TonB C-terminal" evidence="11">
    <location>
        <begin position="319"/>
        <end position="406"/>
    </location>
</feature>
<dbReference type="Pfam" id="PF03544">
    <property type="entry name" value="TonB_C"/>
    <property type="match status" value="1"/>
</dbReference>
<dbReference type="NCBIfam" id="TIGR01352">
    <property type="entry name" value="tonB_Cterm"/>
    <property type="match status" value="1"/>
</dbReference>
<name>A0A368JQY9_9BACT</name>
<evidence type="ECO:0000256" key="1">
    <source>
        <dbReference type="ARBA" id="ARBA00004383"/>
    </source>
</evidence>
<dbReference type="AlphaFoldDB" id="A0A368JQY9"/>
<evidence type="ECO:0000256" key="2">
    <source>
        <dbReference type="ARBA" id="ARBA00006555"/>
    </source>
</evidence>
<dbReference type="RefSeq" id="WP_114406280.1">
    <property type="nucleotide sequence ID" value="NZ_QOWE01000009.1"/>
</dbReference>
<evidence type="ECO:0000256" key="6">
    <source>
        <dbReference type="ARBA" id="ARBA00022692"/>
    </source>
</evidence>
<evidence type="ECO:0000256" key="9">
    <source>
        <dbReference type="ARBA" id="ARBA00023136"/>
    </source>
</evidence>
<dbReference type="GO" id="GO:0031992">
    <property type="term" value="F:energy transducer activity"/>
    <property type="evidence" value="ECO:0007669"/>
    <property type="project" value="TreeGrafter"/>
</dbReference>
<proteinExistence type="inferred from homology"/>
<keyword evidence="3" id="KW-0813">Transport</keyword>
<dbReference type="PANTHER" id="PTHR33446:SF2">
    <property type="entry name" value="PROTEIN TONB"/>
    <property type="match status" value="1"/>
</dbReference>
<keyword evidence="7" id="KW-0653">Protein transport</keyword>
<feature type="transmembrane region" description="Helical" evidence="10">
    <location>
        <begin position="84"/>
        <end position="105"/>
    </location>
</feature>
<dbReference type="SUPFAM" id="SSF74653">
    <property type="entry name" value="TolA/TonB C-terminal domain"/>
    <property type="match status" value="1"/>
</dbReference>
<dbReference type="Proteomes" id="UP000253383">
    <property type="component" value="Unassembled WGS sequence"/>
</dbReference>
<evidence type="ECO:0000256" key="8">
    <source>
        <dbReference type="ARBA" id="ARBA00022989"/>
    </source>
</evidence>
<keyword evidence="13" id="KW-1185">Reference proteome</keyword>
<keyword evidence="9 10" id="KW-0472">Membrane</keyword>
<keyword evidence="4" id="KW-1003">Cell membrane</keyword>
<dbReference type="InterPro" id="IPR006260">
    <property type="entry name" value="TonB/TolA_C"/>
</dbReference>
<dbReference type="PANTHER" id="PTHR33446">
    <property type="entry name" value="PROTEIN TONB-RELATED"/>
    <property type="match status" value="1"/>
</dbReference>
<dbReference type="InterPro" id="IPR008969">
    <property type="entry name" value="CarboxyPept-like_regulatory"/>
</dbReference>
<evidence type="ECO:0000259" key="11">
    <source>
        <dbReference type="PROSITE" id="PS52015"/>
    </source>
</evidence>
<evidence type="ECO:0000313" key="12">
    <source>
        <dbReference type="EMBL" id="RCR69104.1"/>
    </source>
</evidence>
<dbReference type="GO" id="GO:0015031">
    <property type="term" value="P:protein transport"/>
    <property type="evidence" value="ECO:0007669"/>
    <property type="project" value="UniProtKB-KW"/>
</dbReference>
<comment type="caution">
    <text evidence="12">The sequence shown here is derived from an EMBL/GenBank/DDBJ whole genome shotgun (WGS) entry which is preliminary data.</text>
</comment>
<protein>
    <submittedName>
        <fullName evidence="12">TonB family protein</fullName>
    </submittedName>
</protein>
<reference evidence="12 13" key="1">
    <citation type="submission" date="2018-07" db="EMBL/GenBank/DDBJ databases">
        <title>Genome analysis of Larkinella rosea.</title>
        <authorList>
            <person name="Zhou Z."/>
            <person name="Wang G."/>
        </authorList>
    </citation>
    <scope>NUCLEOTIDE SEQUENCE [LARGE SCALE GENOMIC DNA]</scope>
    <source>
        <strain evidence="13">zzj9</strain>
    </source>
</reference>
<dbReference type="InterPro" id="IPR051045">
    <property type="entry name" value="TonB-dependent_transducer"/>
</dbReference>
<evidence type="ECO:0000256" key="10">
    <source>
        <dbReference type="SAM" id="Phobius"/>
    </source>
</evidence>
<evidence type="ECO:0000256" key="5">
    <source>
        <dbReference type="ARBA" id="ARBA00022519"/>
    </source>
</evidence>
<accession>A0A368JQY9</accession>
<evidence type="ECO:0000256" key="3">
    <source>
        <dbReference type="ARBA" id="ARBA00022448"/>
    </source>
</evidence>
<organism evidence="12 13">
    <name type="scientific">Larkinella punicea</name>
    <dbReference type="NCBI Taxonomy" id="2315727"/>
    <lineage>
        <taxon>Bacteria</taxon>
        <taxon>Pseudomonadati</taxon>
        <taxon>Bacteroidota</taxon>
        <taxon>Cytophagia</taxon>
        <taxon>Cytophagales</taxon>
        <taxon>Spirosomataceae</taxon>
        <taxon>Larkinella</taxon>
    </lineage>
</organism>
<evidence type="ECO:0000313" key="13">
    <source>
        <dbReference type="Proteomes" id="UP000253383"/>
    </source>
</evidence>
<comment type="similarity">
    <text evidence="2">Belongs to the TonB family.</text>
</comment>
<sequence length="406" mass="44045">MTDANRHNDLLTADDLRNYRAGTLSAADQHRVERLLLENPLYADALEGLETAEQEGVALHTASNALRERLQNRIGNPPIRRWPVWIPAAAASVVLALSIGLYFRLQEKPQSERMVSLPAPEISASEEAIPPVVPTEIPRSESIAKKLAPPKPAPAAPKVAQNPSKDSLIFPKNHLIASSSELRAAPGSFRSVSEEIVVYNTTGLDNPGLSGQVTDLANQPLAGVSIIAKNARRSSSSDSLGRFRLENVDKKDSLQIMSVGFETQTVRVADLETTKIQLKPDSKALSEVVAVGYGQQAQANKLATRRVSSLAVANSGAPSAPASFKTYLEENRRIPAEAKEKGISGTVRVRFQVAADGSVSQFTIVQSLGYGCDEEAIRLIREGPRWKPAFRNGKPFIQFVEQDIAF</sequence>
<gene>
    <name evidence="12" type="ORF">DUE52_12085</name>
</gene>
<dbReference type="SUPFAM" id="SSF49464">
    <property type="entry name" value="Carboxypeptidase regulatory domain-like"/>
    <property type="match status" value="1"/>
</dbReference>
<keyword evidence="8 10" id="KW-1133">Transmembrane helix</keyword>
<dbReference type="Gene3D" id="3.30.1150.10">
    <property type="match status" value="1"/>
</dbReference>
<dbReference type="PROSITE" id="PS52015">
    <property type="entry name" value="TONB_CTD"/>
    <property type="match status" value="1"/>
</dbReference>
<evidence type="ECO:0000256" key="4">
    <source>
        <dbReference type="ARBA" id="ARBA00022475"/>
    </source>
</evidence>
<comment type="subcellular location">
    <subcellularLocation>
        <location evidence="1">Cell inner membrane</location>
        <topology evidence="1">Single-pass membrane protein</topology>
        <orientation evidence="1">Periplasmic side</orientation>
    </subcellularLocation>
</comment>